<reference evidence="1" key="2">
    <citation type="journal article" date="2021" name="Microbiome">
        <title>Successional dynamics and alternative stable states in a saline activated sludge microbial community over 9 years.</title>
        <authorList>
            <person name="Wang Y."/>
            <person name="Ye J."/>
            <person name="Ju F."/>
            <person name="Liu L."/>
            <person name="Boyd J.A."/>
            <person name="Deng Y."/>
            <person name="Parks D.H."/>
            <person name="Jiang X."/>
            <person name="Yin X."/>
            <person name="Woodcroft B.J."/>
            <person name="Tyson G.W."/>
            <person name="Hugenholtz P."/>
            <person name="Polz M.F."/>
            <person name="Zhang T."/>
        </authorList>
    </citation>
    <scope>NUCLEOTIDE SEQUENCE</scope>
    <source>
        <strain evidence="1">HKST-UBA03</strain>
    </source>
</reference>
<proteinExistence type="predicted"/>
<protein>
    <submittedName>
        <fullName evidence="1">HD domain-containing protein</fullName>
    </submittedName>
</protein>
<dbReference type="PANTHER" id="PTHR46246:SF1">
    <property type="entry name" value="GUANOSINE-3',5'-BIS(DIPHOSPHATE) 3'-PYROPHOSPHOHYDROLASE MESH1"/>
    <property type="match status" value="1"/>
</dbReference>
<dbReference type="Pfam" id="PF13328">
    <property type="entry name" value="HD_4"/>
    <property type="match status" value="1"/>
</dbReference>
<organism evidence="1 2">
    <name type="scientific">candidate division WWE3 bacterium</name>
    <dbReference type="NCBI Taxonomy" id="2053526"/>
    <lineage>
        <taxon>Bacteria</taxon>
        <taxon>Katanobacteria</taxon>
    </lineage>
</organism>
<dbReference type="InterPro" id="IPR052194">
    <property type="entry name" value="MESH1"/>
</dbReference>
<dbReference type="Gene3D" id="1.10.3210.10">
    <property type="entry name" value="Hypothetical protein af1432"/>
    <property type="match status" value="1"/>
</dbReference>
<reference evidence="1" key="1">
    <citation type="submission" date="2020-04" db="EMBL/GenBank/DDBJ databases">
        <authorList>
            <person name="Zhang T."/>
        </authorList>
    </citation>
    <scope>NUCLEOTIDE SEQUENCE</scope>
    <source>
        <strain evidence="1">HKST-UBA03</strain>
    </source>
</reference>
<comment type="caution">
    <text evidence="1">The sequence shown here is derived from an EMBL/GenBank/DDBJ whole genome shotgun (WGS) entry which is preliminary data.</text>
</comment>
<dbReference type="GO" id="GO:0008893">
    <property type="term" value="F:guanosine-3',5'-bis(diphosphate) 3'-diphosphatase activity"/>
    <property type="evidence" value="ECO:0007669"/>
    <property type="project" value="TreeGrafter"/>
</dbReference>
<name>A0A955RQG1_UNCKA</name>
<accession>A0A955RQG1</accession>
<feature type="non-terminal residue" evidence="1">
    <location>
        <position position="1"/>
    </location>
</feature>
<dbReference type="AlphaFoldDB" id="A0A955RQG1"/>
<evidence type="ECO:0000313" key="2">
    <source>
        <dbReference type="Proteomes" id="UP000751518"/>
    </source>
</evidence>
<dbReference type="EMBL" id="JAGQKZ010000001">
    <property type="protein sequence ID" value="MCA9391646.1"/>
    <property type="molecule type" value="Genomic_DNA"/>
</dbReference>
<dbReference type="Proteomes" id="UP000751518">
    <property type="component" value="Unassembled WGS sequence"/>
</dbReference>
<sequence length="162" mass="18213">LVRWISDTGHNPKPVILHSVRVGAYLYNRGYSTNIVVVGFLHDVVEDSGATLDEVEITFGEEVAQLVAANSFDSTITDKVKRYQDTYERLVTTGRDALIVKAADILDNLPYYRIAENGDEYGETKIATFLDIAKPVIDSEIAYKDLDKRFQEEVQAKPRNNS</sequence>
<dbReference type="SUPFAM" id="SSF109604">
    <property type="entry name" value="HD-domain/PDEase-like"/>
    <property type="match status" value="1"/>
</dbReference>
<evidence type="ECO:0000313" key="1">
    <source>
        <dbReference type="EMBL" id="MCA9391646.1"/>
    </source>
</evidence>
<gene>
    <name evidence="1" type="ORF">KC614_00385</name>
</gene>
<dbReference type="PANTHER" id="PTHR46246">
    <property type="entry name" value="GUANOSINE-3',5'-BIS(DIPHOSPHATE) 3'-PYROPHOSPHOHYDROLASE MESH1"/>
    <property type="match status" value="1"/>
</dbReference>